<keyword evidence="2" id="KW-1185">Reference proteome</keyword>
<evidence type="ECO:0000313" key="1">
    <source>
        <dbReference type="EMBL" id="CAA7197641.1"/>
    </source>
</evidence>
<sequence>MILVLPVASETVIIKSDSPKSIVDLISIPNVILIPVITDIMATAGMLSPILAKAEAKARFNEVWI</sequence>
<accession>A0A6N4XBH6</accession>
<protein>
    <submittedName>
        <fullName evidence="1">Uncharacterized protein</fullName>
    </submittedName>
</protein>
<organism evidence="1 2">
    <name type="scientific">Chryseobacterium potabilaquae</name>
    <dbReference type="NCBI Taxonomy" id="2675057"/>
    <lineage>
        <taxon>Bacteria</taxon>
        <taxon>Pseudomonadati</taxon>
        <taxon>Bacteroidota</taxon>
        <taxon>Flavobacteriia</taxon>
        <taxon>Flavobacteriales</taxon>
        <taxon>Weeksellaceae</taxon>
        <taxon>Chryseobacterium group</taxon>
        <taxon>Chryseobacterium</taxon>
    </lineage>
</organism>
<evidence type="ECO:0000313" key="2">
    <source>
        <dbReference type="Proteomes" id="UP000445144"/>
    </source>
</evidence>
<dbReference type="EMBL" id="CACVBR010000091">
    <property type="protein sequence ID" value="CAA7197641.1"/>
    <property type="molecule type" value="Genomic_DNA"/>
</dbReference>
<name>A0A6N4XBH6_9FLAO</name>
<proteinExistence type="predicted"/>
<reference evidence="1 2" key="1">
    <citation type="submission" date="2020-01" db="EMBL/GenBank/DDBJ databases">
        <authorList>
            <person name="Rodrigo-Torres L."/>
            <person name="Arahal R. D."/>
            <person name="Lucena T."/>
        </authorList>
    </citation>
    <scope>NUCLEOTIDE SEQUENCE [LARGE SCALE GENOMIC DNA]</scope>
    <source>
        <strain evidence="1 2">CECT 9293</strain>
    </source>
</reference>
<dbReference type="Proteomes" id="UP000445144">
    <property type="component" value="Unassembled WGS sequence"/>
</dbReference>
<dbReference type="AlphaFoldDB" id="A0A6N4XBH6"/>
<gene>
    <name evidence="1" type="ORF">CHRY9293_03714</name>
</gene>